<name>I2BFW6_9VIRU</name>
<gene>
    <name evidence="1" type="primary">133L</name>
</gene>
<dbReference type="Proteomes" id="UP000149504">
    <property type="component" value="Segment"/>
</dbReference>
<reference evidence="1 4" key="1">
    <citation type="journal article" date="2012" name="J. Virol.">
        <title>Complete genome sequence of European sheatfish virus.</title>
        <authorList>
            <person name="Lopez-Bueno A."/>
            <person name="Mavian C."/>
            <person name="Alcami A."/>
            <person name="Alejo A."/>
        </authorList>
    </citation>
    <scope>NUCLEOTIDE SEQUENCE [LARGE SCALE GENOMIC DNA]</scope>
    <source>
        <strain evidence="1">Valdeolmos</strain>
    </source>
</reference>
<evidence type="ECO:0000313" key="6">
    <source>
        <dbReference type="Proteomes" id="UP000149504"/>
    </source>
</evidence>
<organism evidence="1 4">
    <name type="scientific">European catfish virus</name>
    <dbReference type="NCBI Taxonomy" id="84739"/>
    <lineage>
        <taxon>Viruses</taxon>
        <taxon>Varidnaviria</taxon>
        <taxon>Bamfordvirae</taxon>
        <taxon>Nucleocytoviricota</taxon>
        <taxon>Megaviricetes</taxon>
        <taxon>Pimascovirales</taxon>
        <taxon>Pimascovirales incertae sedis</taxon>
        <taxon>Iridoviridae</taxon>
        <taxon>Alphairidovirinae</taxon>
        <taxon>Ranavirus</taxon>
        <taxon>Ranavirus perca1</taxon>
        <taxon>Epizootic haematopoietic necrosis virus</taxon>
    </lineage>
</organism>
<evidence type="ECO:0000313" key="1">
    <source>
        <dbReference type="EMBL" id="AFJ52419.1"/>
    </source>
</evidence>
<accession>I2BFW6</accession>
<dbReference type="EMBL" id="KT989884">
    <property type="protein sequence ID" value="AMZ04965.1"/>
    <property type="molecule type" value="Genomic_DNA"/>
</dbReference>
<reference evidence="5 6" key="2">
    <citation type="submission" date="2015-11" db="EMBL/GenBank/DDBJ databases">
        <authorList>
            <person name="Horvath B."/>
        </authorList>
    </citation>
    <scope>NUCLEOTIDE SEQUENCE [LARGE SCALE GENOMIC DNA]</scope>
</reference>
<reference evidence="2" key="3">
    <citation type="journal article" date="2016" name="Infect. Genet. Evol.">
        <title>Whole genome sequencing and phylogenetic characterization of brown bullhead (Ameiurus nebulosus) origin ranavirus strains from independent disease outbreaks.</title>
        <authorList>
            <person name="Feher E."/>
            <person name="Doszpoly A."/>
            <person name="Horvath B."/>
            <person name="Marton S."/>
            <person name="Forro B."/>
            <person name="Farkas S.L."/>
            <person name="Banyai K."/>
            <person name="Juhasz T."/>
        </authorList>
    </citation>
    <scope>NUCLEOTIDE SEQUENCE</scope>
    <source>
        <strain evidence="2">13051/2012</strain>
        <strain evidence="3">14612/2012</strain>
    </source>
</reference>
<dbReference type="EMBL" id="KT989885">
    <property type="protein sequence ID" value="AMZ05101.1"/>
    <property type="molecule type" value="Genomic_DNA"/>
</dbReference>
<dbReference type="EMBL" id="JQ724856">
    <property type="protein sequence ID" value="AFJ52419.1"/>
    <property type="molecule type" value="Genomic_DNA"/>
</dbReference>
<protein>
    <submittedName>
        <fullName evidence="1">Uncharacterized protein</fullName>
    </submittedName>
</protein>
<dbReference type="Proteomes" id="UP000149128">
    <property type="component" value="Segment"/>
</dbReference>
<evidence type="ECO:0000313" key="4">
    <source>
        <dbReference type="Proteomes" id="UP000118593"/>
    </source>
</evidence>
<dbReference type="KEGG" id="vg:12977905"/>
<evidence type="ECO:0000313" key="5">
    <source>
        <dbReference type="Proteomes" id="UP000149128"/>
    </source>
</evidence>
<dbReference type="GeneID" id="12977905"/>
<evidence type="ECO:0000313" key="2">
    <source>
        <dbReference type="EMBL" id="AMZ04965.1"/>
    </source>
</evidence>
<dbReference type="Proteomes" id="UP000118593">
    <property type="component" value="Segment"/>
</dbReference>
<evidence type="ECO:0000313" key="3">
    <source>
        <dbReference type="EMBL" id="AMZ05101.1"/>
    </source>
</evidence>
<sequence>MLYHIFRPKTFLILREYLTIVVKYLKITIVRYSINVVTSPSSPESLERE</sequence>
<dbReference type="RefSeq" id="YP_006347727.1">
    <property type="nucleotide sequence ID" value="NC_017940.1"/>
</dbReference>
<proteinExistence type="predicted"/>